<feature type="non-terminal residue" evidence="4">
    <location>
        <position position="1"/>
    </location>
</feature>
<feature type="region of interest" description="Disordered" evidence="2">
    <location>
        <begin position="1"/>
        <end position="58"/>
    </location>
</feature>
<keyword evidence="1" id="KW-0727">SH2 domain</keyword>
<proteinExistence type="predicted"/>
<name>A0AAV5VUN2_9BILA</name>
<dbReference type="InterPro" id="IPR000980">
    <property type="entry name" value="SH2"/>
</dbReference>
<dbReference type="SUPFAM" id="SSF55550">
    <property type="entry name" value="SH2 domain"/>
    <property type="match status" value="1"/>
</dbReference>
<feature type="compositionally biased region" description="Polar residues" evidence="2">
    <location>
        <begin position="37"/>
        <end position="53"/>
    </location>
</feature>
<evidence type="ECO:0000256" key="1">
    <source>
        <dbReference type="PROSITE-ProRule" id="PRU00191"/>
    </source>
</evidence>
<reference evidence="4" key="1">
    <citation type="submission" date="2023-10" db="EMBL/GenBank/DDBJ databases">
        <title>Genome assembly of Pristionchus species.</title>
        <authorList>
            <person name="Yoshida K."/>
            <person name="Sommer R.J."/>
        </authorList>
    </citation>
    <scope>NUCLEOTIDE SEQUENCE</scope>
    <source>
        <strain evidence="4">RS5133</strain>
    </source>
</reference>
<dbReference type="Pfam" id="PF00017">
    <property type="entry name" value="SH2"/>
    <property type="match status" value="1"/>
</dbReference>
<evidence type="ECO:0000256" key="2">
    <source>
        <dbReference type="SAM" id="MobiDB-lite"/>
    </source>
</evidence>
<organism evidence="4 5">
    <name type="scientific">Pristionchus fissidentatus</name>
    <dbReference type="NCBI Taxonomy" id="1538716"/>
    <lineage>
        <taxon>Eukaryota</taxon>
        <taxon>Metazoa</taxon>
        <taxon>Ecdysozoa</taxon>
        <taxon>Nematoda</taxon>
        <taxon>Chromadorea</taxon>
        <taxon>Rhabditida</taxon>
        <taxon>Rhabditina</taxon>
        <taxon>Diplogasteromorpha</taxon>
        <taxon>Diplogasteroidea</taxon>
        <taxon>Neodiplogasteridae</taxon>
        <taxon>Pristionchus</taxon>
    </lineage>
</organism>
<dbReference type="EMBL" id="BTSY01000004">
    <property type="protein sequence ID" value="GMT23269.1"/>
    <property type="molecule type" value="Genomic_DNA"/>
</dbReference>
<dbReference type="Gene3D" id="3.30.505.10">
    <property type="entry name" value="SH2 domain"/>
    <property type="match status" value="1"/>
</dbReference>
<evidence type="ECO:0000313" key="4">
    <source>
        <dbReference type="EMBL" id="GMT23269.1"/>
    </source>
</evidence>
<feature type="domain" description="SH2" evidence="3">
    <location>
        <begin position="81"/>
        <end position="136"/>
    </location>
</feature>
<feature type="non-terminal residue" evidence="4">
    <location>
        <position position="136"/>
    </location>
</feature>
<evidence type="ECO:0000313" key="5">
    <source>
        <dbReference type="Proteomes" id="UP001432322"/>
    </source>
</evidence>
<dbReference type="AlphaFoldDB" id="A0AAV5VUN2"/>
<gene>
    <name evidence="4" type="ORF">PFISCL1PPCAC_14566</name>
</gene>
<sequence length="136" mass="15101">RHTSVEATSKVTNATPSLYSPTSLNASDEIKKAHSIGGSTEARTSTTQKSDGNSLDGFTHQNEMIMIKPSGNVNEIEDEQYYYGYMGRDEAEKVLERAGDFLVRKTELRGVEAFVLSFCSEPSKKSHYRINTTRNG</sequence>
<comment type="caution">
    <text evidence="4">The sequence shown here is derived from an EMBL/GenBank/DDBJ whole genome shotgun (WGS) entry which is preliminary data.</text>
</comment>
<protein>
    <recommendedName>
        <fullName evidence="3">SH2 domain-containing protein</fullName>
    </recommendedName>
</protein>
<evidence type="ECO:0000259" key="3">
    <source>
        <dbReference type="PROSITE" id="PS50001"/>
    </source>
</evidence>
<accession>A0AAV5VUN2</accession>
<dbReference type="PROSITE" id="PS50001">
    <property type="entry name" value="SH2"/>
    <property type="match status" value="1"/>
</dbReference>
<dbReference type="Proteomes" id="UP001432322">
    <property type="component" value="Unassembled WGS sequence"/>
</dbReference>
<keyword evidence="5" id="KW-1185">Reference proteome</keyword>
<feature type="compositionally biased region" description="Polar residues" evidence="2">
    <location>
        <begin position="1"/>
        <end position="26"/>
    </location>
</feature>
<dbReference type="InterPro" id="IPR036860">
    <property type="entry name" value="SH2_dom_sf"/>
</dbReference>